<reference evidence="23 25" key="1">
    <citation type="submission" date="2016-06" db="EMBL/GenBank/DDBJ databases">
        <title>Bacterial characters and pathogenicity of Xenorhabdus hominickii from an entomopathogenic nematode, Steinernema monticolum.</title>
        <authorList>
            <person name="Park Y."/>
            <person name="Kim Y."/>
        </authorList>
    </citation>
    <scope>NUCLEOTIDE SEQUENCE [LARGE SCALE GENOMIC DNA]</scope>
    <source>
        <strain evidence="23 25">ANU1</strain>
    </source>
</reference>
<dbReference type="CDD" id="cd17546">
    <property type="entry name" value="REC_hyHK_CKI1_RcsC-like"/>
    <property type="match status" value="1"/>
</dbReference>
<dbReference type="OrthoDB" id="9770795at2"/>
<protein>
    <recommendedName>
        <fullName evidence="3">histidine kinase</fullName>
        <ecNumber evidence="3">2.7.13.3</ecNumber>
    </recommendedName>
</protein>
<dbReference type="InterPro" id="IPR011006">
    <property type="entry name" value="CheY-like_superfamily"/>
</dbReference>
<dbReference type="PROSITE" id="PS50894">
    <property type="entry name" value="HPT"/>
    <property type="match status" value="1"/>
</dbReference>
<dbReference type="Pfam" id="PF02518">
    <property type="entry name" value="HATPase_c"/>
    <property type="match status" value="1"/>
</dbReference>
<dbReference type="PRINTS" id="PR00344">
    <property type="entry name" value="BCTRLSENSOR"/>
</dbReference>
<evidence type="ECO:0000256" key="8">
    <source>
        <dbReference type="ARBA" id="ARBA00022692"/>
    </source>
</evidence>
<keyword evidence="12 18" id="KW-1133">Transmembrane helix</keyword>
<dbReference type="SUPFAM" id="SSF55874">
    <property type="entry name" value="ATPase domain of HSP90 chaperone/DNA topoisomerase II/histidine kinase"/>
    <property type="match status" value="1"/>
</dbReference>
<dbReference type="Gene3D" id="1.10.287.130">
    <property type="match status" value="1"/>
</dbReference>
<dbReference type="Gene3D" id="3.30.565.10">
    <property type="entry name" value="Histidine kinase-like ATPase, C-terminal domain"/>
    <property type="match status" value="1"/>
</dbReference>
<dbReference type="PROSITE" id="PS50885">
    <property type="entry name" value="HAMP"/>
    <property type="match status" value="1"/>
</dbReference>
<dbReference type="Gene3D" id="6.10.340.10">
    <property type="match status" value="1"/>
</dbReference>
<dbReference type="SMART" id="SM00304">
    <property type="entry name" value="HAMP"/>
    <property type="match status" value="1"/>
</dbReference>
<feature type="transmembrane region" description="Helical" evidence="18">
    <location>
        <begin position="12"/>
        <end position="34"/>
    </location>
</feature>
<evidence type="ECO:0000259" key="19">
    <source>
        <dbReference type="PROSITE" id="PS50109"/>
    </source>
</evidence>
<gene>
    <name evidence="23" type="ORF">A9255_19575</name>
    <name evidence="24" type="ORF">Xhom_03080</name>
</gene>
<dbReference type="RefSeq" id="WP_069318172.1">
    <property type="nucleotide sequence ID" value="NZ_CAWNQJ010000079.1"/>
</dbReference>
<dbReference type="GO" id="GO:0000155">
    <property type="term" value="F:phosphorelay sensor kinase activity"/>
    <property type="evidence" value="ECO:0007669"/>
    <property type="project" value="InterPro"/>
</dbReference>
<dbReference type="SUPFAM" id="SSF47226">
    <property type="entry name" value="Histidine-containing phosphotransfer domain, HPT domain"/>
    <property type="match status" value="1"/>
</dbReference>
<evidence type="ECO:0000256" key="11">
    <source>
        <dbReference type="ARBA" id="ARBA00022840"/>
    </source>
</evidence>
<feature type="domain" description="Histidine kinase" evidence="19">
    <location>
        <begin position="297"/>
        <end position="518"/>
    </location>
</feature>
<dbReference type="InterPro" id="IPR008207">
    <property type="entry name" value="Sig_transdc_His_kin_Hpt_dom"/>
</dbReference>
<evidence type="ECO:0000256" key="7">
    <source>
        <dbReference type="ARBA" id="ARBA00022679"/>
    </source>
</evidence>
<evidence type="ECO:0000256" key="5">
    <source>
        <dbReference type="ARBA" id="ARBA00022519"/>
    </source>
</evidence>
<evidence type="ECO:0000256" key="18">
    <source>
        <dbReference type="SAM" id="Phobius"/>
    </source>
</evidence>
<dbReference type="PROSITE" id="PS50109">
    <property type="entry name" value="HIS_KIN"/>
    <property type="match status" value="1"/>
</dbReference>
<dbReference type="KEGG" id="xho:A9255_19575"/>
<dbReference type="CDD" id="cd16922">
    <property type="entry name" value="HATPase_EvgS-ArcB-TorS-like"/>
    <property type="match status" value="1"/>
</dbReference>
<evidence type="ECO:0000256" key="16">
    <source>
        <dbReference type="PROSITE-ProRule" id="PRU00169"/>
    </source>
</evidence>
<evidence type="ECO:0000256" key="6">
    <source>
        <dbReference type="ARBA" id="ARBA00022553"/>
    </source>
</evidence>
<keyword evidence="14 18" id="KW-0472">Membrane</keyword>
<dbReference type="InterPro" id="IPR036641">
    <property type="entry name" value="HPT_dom_sf"/>
</dbReference>
<keyword evidence="25" id="KW-1185">Reference proteome</keyword>
<feature type="transmembrane region" description="Helical" evidence="18">
    <location>
        <begin position="175"/>
        <end position="197"/>
    </location>
</feature>
<dbReference type="EMBL" id="CP016176">
    <property type="protein sequence ID" value="AOM42552.1"/>
    <property type="molecule type" value="Genomic_DNA"/>
</dbReference>
<dbReference type="InterPro" id="IPR036890">
    <property type="entry name" value="HATPase_C_sf"/>
</dbReference>
<evidence type="ECO:0000256" key="17">
    <source>
        <dbReference type="SAM" id="Coils"/>
    </source>
</evidence>
<dbReference type="SMART" id="SM00448">
    <property type="entry name" value="REC"/>
    <property type="match status" value="1"/>
</dbReference>
<reference evidence="24 26" key="2">
    <citation type="journal article" date="2017" name="Nat. Microbiol.">
        <title>Natural product diversity associated with the nematode symbionts Photorhabdus and Xenorhabdus.</title>
        <authorList>
            <person name="Tobias N.J."/>
            <person name="Wolff H."/>
            <person name="Djahanschiri B."/>
            <person name="Grundmann F."/>
            <person name="Kronenwerth M."/>
            <person name="Shi Y.M."/>
            <person name="Simonyi S."/>
            <person name="Grun P."/>
            <person name="Shapiro-Ilan D."/>
            <person name="Pidot S.J."/>
            <person name="Stinear T.P."/>
            <person name="Ebersberger I."/>
            <person name="Bode H.B."/>
        </authorList>
    </citation>
    <scope>NUCLEOTIDE SEQUENCE [LARGE SCALE GENOMIC DNA]</scope>
    <source>
        <strain evidence="24 26">DSM 17903</strain>
    </source>
</reference>
<dbReference type="Gene3D" id="1.20.120.160">
    <property type="entry name" value="HPT domain"/>
    <property type="match status" value="1"/>
</dbReference>
<proteinExistence type="predicted"/>
<dbReference type="FunFam" id="1.10.287.130:FF:000003">
    <property type="entry name" value="Histidine kinase"/>
    <property type="match status" value="1"/>
</dbReference>
<evidence type="ECO:0000256" key="14">
    <source>
        <dbReference type="ARBA" id="ARBA00023136"/>
    </source>
</evidence>
<evidence type="ECO:0000256" key="4">
    <source>
        <dbReference type="ARBA" id="ARBA00022475"/>
    </source>
</evidence>
<dbReference type="STRING" id="351679.A9255_19575"/>
<dbReference type="PANTHER" id="PTHR45339">
    <property type="entry name" value="HYBRID SIGNAL TRANSDUCTION HISTIDINE KINASE J"/>
    <property type="match status" value="1"/>
</dbReference>
<dbReference type="Pfam" id="PF00672">
    <property type="entry name" value="HAMP"/>
    <property type="match status" value="1"/>
</dbReference>
<dbReference type="InterPro" id="IPR005467">
    <property type="entry name" value="His_kinase_dom"/>
</dbReference>
<keyword evidence="7" id="KW-0808">Transferase</keyword>
<accession>A0A2G0Q471</accession>
<comment type="subcellular location">
    <subcellularLocation>
        <location evidence="2">Cell inner membrane</location>
        <topology evidence="2">Multi-pass membrane protein</topology>
    </subcellularLocation>
</comment>
<keyword evidence="11" id="KW-0067">ATP-binding</keyword>
<evidence type="ECO:0000313" key="26">
    <source>
        <dbReference type="Proteomes" id="UP000225433"/>
    </source>
</evidence>
<evidence type="ECO:0000259" key="22">
    <source>
        <dbReference type="PROSITE" id="PS50894"/>
    </source>
</evidence>
<feature type="coiled-coil region" evidence="17">
    <location>
        <begin position="231"/>
        <end position="287"/>
    </location>
</feature>
<dbReference type="SMART" id="SM00387">
    <property type="entry name" value="HATPase_c"/>
    <property type="match status" value="1"/>
</dbReference>
<dbReference type="GO" id="GO:0005886">
    <property type="term" value="C:plasma membrane"/>
    <property type="evidence" value="ECO:0007669"/>
    <property type="project" value="UniProtKB-SubCell"/>
</dbReference>
<evidence type="ECO:0000259" key="21">
    <source>
        <dbReference type="PROSITE" id="PS50885"/>
    </source>
</evidence>
<dbReference type="InterPro" id="IPR003660">
    <property type="entry name" value="HAMP_dom"/>
</dbReference>
<dbReference type="Pfam" id="PF00072">
    <property type="entry name" value="Response_reg"/>
    <property type="match status" value="1"/>
</dbReference>
<dbReference type="InterPro" id="IPR019247">
    <property type="entry name" value="Histidine_kinase_BarA_N"/>
</dbReference>
<sequence>MTKYSLRTRMMSLILVPVLLVGTLVSISFISYRYYELKSLIVRSGISIIEPLSIASEVGINLDDRQRVKSLINRLHRRNSEIVMAIAIFDEHHKLFEISNDKYDVNQLRLSPNDPIPTKLTKEEDSNSIILKMPIVSETASFHEWHNTTNNSKPIGYIAIDLDLRAAQLQQYKEIATSIILLILCLGGTALFAHILVRKVTEPLDCMVKAVNLIRQGQLNSRITGAMPGELAALQNGINTMAESLSKYKNEMQLHIDQATSDLQITMEQLEIQNVELTIAKKRAQEAVKIKTEFLANMSHELRTPLNGVIGFTRQMLKTPITLQQMEYLYVIDRSANNLLKIINDILDFSRLESNKLVLDQVPFLLRDTVNEVIELLTPAANVKNLPLYHSIDDKLPNLMIGDPIRLQQIFTNLIGNAIKFTDKGSVTLDIKLRQQRHHLVQIACTVTDTGIGIRPEYRPILFQAFNQADASITRHYGGTGLGLSITKRLVNEMKGKIDFTSEVTKGTIFYFDIWLEKEELLLGSLSKQLSIPSVAPRLPMTVMAVDDNPANLKLIGTLLSEQVENILLCSSGIEALEIAQKQPLDLILMDIQMADMDGIQTSEQIHQLPLHKETPIVAVTAFSYCEASNFHENKKLHETKNFYKTKNSKQILFIDCLSKPLDENRLKTLLNQYSQQKKSPSIDWKMALKQTAGKESLAQEMLEMLVKSLPKMKNMIEQALATDDCATRKYFQHQIHQLHGSCCYNGVPKLKAICGFVEKQLQQNLTLVDLEPELLELLDEIDHVIAAAPEIFKKTTRLTLLP</sequence>
<evidence type="ECO:0000256" key="2">
    <source>
        <dbReference type="ARBA" id="ARBA00004429"/>
    </source>
</evidence>
<feature type="modified residue" description="4-aspartylphosphate" evidence="16">
    <location>
        <position position="591"/>
    </location>
</feature>
<dbReference type="SUPFAM" id="SSF52172">
    <property type="entry name" value="CheY-like"/>
    <property type="match status" value="1"/>
</dbReference>
<keyword evidence="8 18" id="KW-0812">Transmembrane</keyword>
<evidence type="ECO:0000313" key="23">
    <source>
        <dbReference type="EMBL" id="AOM42552.1"/>
    </source>
</evidence>
<dbReference type="Gene3D" id="3.40.50.2300">
    <property type="match status" value="1"/>
</dbReference>
<dbReference type="Pfam" id="PF00512">
    <property type="entry name" value="HisKA"/>
    <property type="match status" value="1"/>
</dbReference>
<dbReference type="PROSITE" id="PS50110">
    <property type="entry name" value="RESPONSE_REGULATORY"/>
    <property type="match status" value="1"/>
</dbReference>
<dbReference type="Proteomes" id="UP000094600">
    <property type="component" value="Chromosome"/>
</dbReference>
<dbReference type="InterPro" id="IPR004358">
    <property type="entry name" value="Sig_transdc_His_kin-like_C"/>
</dbReference>
<dbReference type="InterPro" id="IPR001789">
    <property type="entry name" value="Sig_transdc_resp-reg_receiver"/>
</dbReference>
<dbReference type="EMBL" id="NJAI01000005">
    <property type="protein sequence ID" value="PHM54010.1"/>
    <property type="molecule type" value="Genomic_DNA"/>
</dbReference>
<evidence type="ECO:0000313" key="24">
    <source>
        <dbReference type="EMBL" id="PHM54010.1"/>
    </source>
</evidence>
<dbReference type="FunFam" id="3.30.565.10:FF:000010">
    <property type="entry name" value="Sensor histidine kinase RcsC"/>
    <property type="match status" value="1"/>
</dbReference>
<organism evidence="24 26">
    <name type="scientific">Xenorhabdus hominickii</name>
    <dbReference type="NCBI Taxonomy" id="351679"/>
    <lineage>
        <taxon>Bacteria</taxon>
        <taxon>Pseudomonadati</taxon>
        <taxon>Pseudomonadota</taxon>
        <taxon>Gammaproteobacteria</taxon>
        <taxon>Enterobacterales</taxon>
        <taxon>Morganellaceae</taxon>
        <taxon>Xenorhabdus</taxon>
    </lineage>
</organism>
<keyword evidence="9" id="KW-0547">Nucleotide-binding</keyword>
<dbReference type="Proteomes" id="UP000225433">
    <property type="component" value="Unassembled WGS sequence"/>
</dbReference>
<evidence type="ECO:0000313" key="25">
    <source>
        <dbReference type="Proteomes" id="UP000094600"/>
    </source>
</evidence>
<name>A0A2G0Q471_XENHO</name>
<dbReference type="CDD" id="cd00082">
    <property type="entry name" value="HisKA"/>
    <property type="match status" value="1"/>
</dbReference>
<keyword evidence="13" id="KW-0902">Two-component regulatory system</keyword>
<dbReference type="Pfam" id="PF09984">
    <property type="entry name" value="sCache_4"/>
    <property type="match status" value="1"/>
</dbReference>
<keyword evidence="4" id="KW-1003">Cell membrane</keyword>
<evidence type="ECO:0000256" key="12">
    <source>
        <dbReference type="ARBA" id="ARBA00022989"/>
    </source>
</evidence>
<dbReference type="CDD" id="cd06225">
    <property type="entry name" value="HAMP"/>
    <property type="match status" value="1"/>
</dbReference>
<evidence type="ECO:0000256" key="10">
    <source>
        <dbReference type="ARBA" id="ARBA00022777"/>
    </source>
</evidence>
<evidence type="ECO:0000256" key="13">
    <source>
        <dbReference type="ARBA" id="ARBA00023012"/>
    </source>
</evidence>
<evidence type="ECO:0000256" key="9">
    <source>
        <dbReference type="ARBA" id="ARBA00022741"/>
    </source>
</evidence>
<dbReference type="InterPro" id="IPR003661">
    <property type="entry name" value="HisK_dim/P_dom"/>
</dbReference>
<feature type="domain" description="HPt" evidence="22">
    <location>
        <begin position="695"/>
        <end position="796"/>
    </location>
</feature>
<dbReference type="SMART" id="SM00388">
    <property type="entry name" value="HisKA"/>
    <property type="match status" value="1"/>
</dbReference>
<keyword evidence="10 24" id="KW-0418">Kinase</keyword>
<comment type="catalytic activity">
    <reaction evidence="1">
        <text>ATP + protein L-histidine = ADP + protein N-phospho-L-histidine.</text>
        <dbReference type="EC" id="2.7.13.3"/>
    </reaction>
</comment>
<evidence type="ECO:0000259" key="20">
    <source>
        <dbReference type="PROSITE" id="PS50110"/>
    </source>
</evidence>
<dbReference type="EC" id="2.7.13.3" evidence="3"/>
<dbReference type="InterPro" id="IPR036097">
    <property type="entry name" value="HisK_dim/P_sf"/>
</dbReference>
<keyword evidence="6 16" id="KW-0597">Phosphoprotein</keyword>
<dbReference type="GO" id="GO:0005524">
    <property type="term" value="F:ATP binding"/>
    <property type="evidence" value="ECO:0007669"/>
    <property type="project" value="UniProtKB-KW"/>
</dbReference>
<dbReference type="Pfam" id="PF01627">
    <property type="entry name" value="Hpt"/>
    <property type="match status" value="1"/>
</dbReference>
<dbReference type="SUPFAM" id="SSF47384">
    <property type="entry name" value="Homodimeric domain of signal transducing histidine kinase"/>
    <property type="match status" value="1"/>
</dbReference>
<keyword evidence="5" id="KW-0997">Cell inner membrane</keyword>
<evidence type="ECO:0000256" key="3">
    <source>
        <dbReference type="ARBA" id="ARBA00012438"/>
    </source>
</evidence>
<evidence type="ECO:0000256" key="1">
    <source>
        <dbReference type="ARBA" id="ARBA00000085"/>
    </source>
</evidence>
<dbReference type="AlphaFoldDB" id="A0A2G0Q471"/>
<feature type="domain" description="Response regulatory" evidence="20">
    <location>
        <begin position="542"/>
        <end position="675"/>
    </location>
</feature>
<feature type="domain" description="HAMP" evidence="21">
    <location>
        <begin position="198"/>
        <end position="250"/>
    </location>
</feature>
<evidence type="ECO:0000256" key="15">
    <source>
        <dbReference type="PROSITE-ProRule" id="PRU00110"/>
    </source>
</evidence>
<dbReference type="InterPro" id="IPR003594">
    <property type="entry name" value="HATPase_dom"/>
</dbReference>
<keyword evidence="17" id="KW-0175">Coiled coil</keyword>
<feature type="modified residue" description="Phosphohistidine" evidence="15">
    <location>
        <position position="737"/>
    </location>
</feature>
<dbReference type="PANTHER" id="PTHR45339:SF1">
    <property type="entry name" value="HYBRID SIGNAL TRANSDUCTION HISTIDINE KINASE J"/>
    <property type="match status" value="1"/>
</dbReference>